<dbReference type="Gene3D" id="3.40.50.720">
    <property type="entry name" value="NAD(P)-binding Rossmann-like Domain"/>
    <property type="match status" value="1"/>
</dbReference>
<dbReference type="Proteomes" id="UP000182719">
    <property type="component" value="Unassembled WGS sequence"/>
</dbReference>
<keyword evidence="1" id="KW-0596">Phosphopantetheine</keyword>
<dbReference type="Gene3D" id="3.40.50.980">
    <property type="match status" value="2"/>
</dbReference>
<dbReference type="EMBL" id="FOAP01000021">
    <property type="protein sequence ID" value="SEM68914.1"/>
    <property type="molecule type" value="Genomic_DNA"/>
</dbReference>
<evidence type="ECO:0000256" key="3">
    <source>
        <dbReference type="ARBA" id="ARBA00022598"/>
    </source>
</evidence>
<dbReference type="NCBIfam" id="NF038078">
    <property type="entry name" value="NRPS_MxcG"/>
    <property type="match status" value="1"/>
</dbReference>
<keyword evidence="2" id="KW-0597">Phosphoprotein</keyword>
<dbReference type="InterPro" id="IPR013120">
    <property type="entry name" value="FAR_NAD-bd"/>
</dbReference>
<evidence type="ECO:0000256" key="1">
    <source>
        <dbReference type="ARBA" id="ARBA00022450"/>
    </source>
</evidence>
<dbReference type="InterPro" id="IPR023213">
    <property type="entry name" value="CAT-like_dom_sf"/>
</dbReference>
<name>A0A1H8AG55_STIAU</name>
<dbReference type="InterPro" id="IPR010080">
    <property type="entry name" value="Thioester_reductase-like_dom"/>
</dbReference>
<dbReference type="InterPro" id="IPR029058">
    <property type="entry name" value="AB_hydrolase_fold"/>
</dbReference>
<dbReference type="InterPro" id="IPR010071">
    <property type="entry name" value="AA_adenyl_dom"/>
</dbReference>
<evidence type="ECO:0000259" key="4">
    <source>
        <dbReference type="PROSITE" id="PS50075"/>
    </source>
</evidence>
<dbReference type="Pfam" id="PF00668">
    <property type="entry name" value="Condensation"/>
    <property type="match status" value="1"/>
</dbReference>
<dbReference type="Gene3D" id="3.40.50.1820">
    <property type="entry name" value="alpha/beta hydrolase"/>
    <property type="match status" value="1"/>
</dbReference>
<dbReference type="RefSeq" id="WP_075009957.1">
    <property type="nucleotide sequence ID" value="NZ_FOAP01000021.1"/>
</dbReference>
<feature type="domain" description="Carrier" evidence="4">
    <location>
        <begin position="974"/>
        <end position="1049"/>
    </location>
</feature>
<dbReference type="InterPro" id="IPR036736">
    <property type="entry name" value="ACP-like_sf"/>
</dbReference>
<dbReference type="SUPFAM" id="SSF56801">
    <property type="entry name" value="Acetyl-CoA synthetase-like"/>
    <property type="match status" value="1"/>
</dbReference>
<dbReference type="PROSITE" id="PS50075">
    <property type="entry name" value="CARRIER"/>
    <property type="match status" value="1"/>
</dbReference>
<dbReference type="InterPro" id="IPR009081">
    <property type="entry name" value="PP-bd_ACP"/>
</dbReference>
<dbReference type="InterPro" id="IPR025110">
    <property type="entry name" value="AMP-bd_C"/>
</dbReference>
<proteinExistence type="predicted"/>
<evidence type="ECO:0000256" key="2">
    <source>
        <dbReference type="ARBA" id="ARBA00022553"/>
    </source>
</evidence>
<dbReference type="PANTHER" id="PTHR44845:SF6">
    <property type="entry name" value="BETA-ALANINE-ACTIVATING ENZYME"/>
    <property type="match status" value="1"/>
</dbReference>
<dbReference type="Gene3D" id="3.30.559.30">
    <property type="entry name" value="Nonribosomal peptide synthetase, condensation domain"/>
    <property type="match status" value="1"/>
</dbReference>
<dbReference type="InterPro" id="IPR000873">
    <property type="entry name" value="AMP-dep_synth/lig_dom"/>
</dbReference>
<dbReference type="CDD" id="cd05235">
    <property type="entry name" value="SDR_e1"/>
    <property type="match status" value="1"/>
</dbReference>
<protein>
    <submittedName>
        <fullName evidence="5">Nonribosomal peptide synthetase MxcG</fullName>
    </submittedName>
</protein>
<dbReference type="SUPFAM" id="SSF47336">
    <property type="entry name" value="ACP-like"/>
    <property type="match status" value="1"/>
</dbReference>
<dbReference type="Gene3D" id="3.30.300.30">
    <property type="match status" value="1"/>
</dbReference>
<dbReference type="SMART" id="SM00823">
    <property type="entry name" value="PKS_PP"/>
    <property type="match status" value="1"/>
</dbReference>
<dbReference type="NCBIfam" id="TIGR01746">
    <property type="entry name" value="Thioester-redct"/>
    <property type="match status" value="1"/>
</dbReference>
<accession>A0A1H8AG55</accession>
<keyword evidence="3" id="KW-0436">Ligase</keyword>
<keyword evidence="6" id="KW-1185">Reference proteome</keyword>
<organism evidence="5 6">
    <name type="scientific">Stigmatella aurantiaca</name>
    <dbReference type="NCBI Taxonomy" id="41"/>
    <lineage>
        <taxon>Bacteria</taxon>
        <taxon>Pseudomonadati</taxon>
        <taxon>Myxococcota</taxon>
        <taxon>Myxococcia</taxon>
        <taxon>Myxococcales</taxon>
        <taxon>Cystobacterineae</taxon>
        <taxon>Archangiaceae</taxon>
        <taxon>Stigmatella</taxon>
    </lineage>
</organism>
<dbReference type="NCBIfam" id="TIGR01733">
    <property type="entry name" value="AA-adenyl-dom"/>
    <property type="match status" value="1"/>
</dbReference>
<dbReference type="GO" id="GO:0016874">
    <property type="term" value="F:ligase activity"/>
    <property type="evidence" value="ECO:0007669"/>
    <property type="project" value="UniProtKB-KW"/>
</dbReference>
<evidence type="ECO:0000313" key="5">
    <source>
        <dbReference type="EMBL" id="SEM68914.1"/>
    </source>
</evidence>
<dbReference type="Pfam" id="PF07993">
    <property type="entry name" value="NAD_binding_4"/>
    <property type="match status" value="1"/>
</dbReference>
<dbReference type="Pfam" id="PF00501">
    <property type="entry name" value="AMP-binding"/>
    <property type="match status" value="1"/>
</dbReference>
<dbReference type="InterPro" id="IPR045851">
    <property type="entry name" value="AMP-bd_C_sf"/>
</dbReference>
<dbReference type="CDD" id="cd05930">
    <property type="entry name" value="A_NRPS"/>
    <property type="match status" value="1"/>
</dbReference>
<dbReference type="Pfam" id="PF13193">
    <property type="entry name" value="AMP-binding_C"/>
    <property type="match status" value="1"/>
</dbReference>
<dbReference type="PANTHER" id="PTHR44845">
    <property type="entry name" value="CARRIER DOMAIN-CONTAINING PROTEIN"/>
    <property type="match status" value="1"/>
</dbReference>
<dbReference type="InterPro" id="IPR020806">
    <property type="entry name" value="PKS_PP-bd"/>
</dbReference>
<evidence type="ECO:0000313" key="6">
    <source>
        <dbReference type="Proteomes" id="UP000182719"/>
    </source>
</evidence>
<dbReference type="SUPFAM" id="SSF52777">
    <property type="entry name" value="CoA-dependent acyltransferases"/>
    <property type="match status" value="2"/>
</dbReference>
<gene>
    <name evidence="5" type="ORF">SAMN05444354_12130</name>
</gene>
<sequence length="1457" mass="156026">MRDSQETRQPLSAAQHGIWLGQQLDLKSPVYNAGECIEILGAVDPALFEAAVRQAVREAEALHVRFVNGESGPQQVLGSQTDWALHLADVSGAADPWAEVQAWMKVDLSRTVELSQGPLFAHALLKAGPQRFFWFQRAHHIALDGFGFSLMARRVAEVYTAKAAGRPVTGGFGPFQAVLDEDVAYRNGPQSALDRAFWTERFADRPSPVSLASPAPMSSTFVRQTRVLPPQMMERLQAASKTAGLSWPDLMLAATAVYLHRLTDAAEVVLGLPVMNRLGTAALRVPSMAMNIVPLRVPVRPEASLLDVARGVAAEVRAMRPHLRYRYEQLRRDLKLVGGQRRLFGPVVNIMPFDYALRFAGMPTVAHNISAGPVEDLSIGLYARSDGQGMRMDFDANPACYEAQDLNAHQGAFVELLEALAAEPGLAVGQAKTPATRRLPSAASTDADALASSVLDGGPLPVPARPVLELITQRAHETPDAIAVEHGQHQLSYRDLLQHAQALSAQLVQEGVQPNTPVAVMLPRGLDAIVASLGVLFSGAGYLPLDPQGPSSRTAAILEDAKPTLILQRASSEADPMARGNIVLRRNEAAPAAAPAPVQTEGERLAYVIYTSGSTGQPNGVQITQDALAHFVAGATHRYGVQRGDRVLQFAPLHFDASVEEIFLTLCAGAKLVLRTEEMLQSVSRLLDACAEHGITVLDLPTAFWHELAYSVSTGAARLPPSIRLVIIGGEAALPERVARWRAAAGSEVLLLNTYGPTEATVVATTATLSGPPSAGAPEEEIPIGRPLPGVRTALIDAQGKLAAPGTEGELYLLGGGLARGYLGRPELNAARFTSLGVLPGNPRAYRTGDKARVRADGQLVFAGRVDDEFKISGHRIDPTEIETVLLAHAGVRDAAVVGQILPGGTRRLCAHIVAGTPAPASAELRRHLLAELPAAMVPSAFVFSERLPRTSTGKVDRNALRLVMPPEDTGATAATTGFERLVLQVWEQVLGLSGMSAQDDFFELGGQSLQTIQVANRLGVALGREVPVATVFRYPTAAALAQALEHGEQNGTEGGGLSAAMLADAELPEDCVPWFQKPGTPAAPVPSPSTPWRQVLLTGATGFVGAHLLDQLLRQTQARVICLVRARDEAHAMERLRESMAGQRLSTASLSERVMAVPADLGQPWLGLSSARFHSLAAECDALIHNAAVVSVVREYGSLQATNVRGTRELLRLAAAVKPKPLHYVSTVAVAPQANLSPEVPEAFVPAHPGLRDGYQQSKWVAERLMEQASVRGLPVSVYRLGRVSGAVDSGIVNPQDLVWRILLAGIPAGTLPQLDVGEVWTPVDYVASALVRLSLVSPGGGVFNLTPVPEVRLPDVFGWVRDYGYPVELSPLPEWRTRVAQAQGSADSSTTLAFFDLRAGASEPTFGLGTLRSERVLHALSGSGLSCHRTERQLFHRYLDYCVEQGLLQRPPKHR</sequence>
<reference evidence="6" key="1">
    <citation type="submission" date="2016-10" db="EMBL/GenBank/DDBJ databases">
        <authorList>
            <person name="Varghese N."/>
            <person name="Submissions S."/>
        </authorList>
    </citation>
    <scope>NUCLEOTIDE SEQUENCE [LARGE SCALE GENOMIC DNA]</scope>
    <source>
        <strain evidence="6">DSM 17044</strain>
    </source>
</reference>
<dbReference type="GO" id="GO:0031177">
    <property type="term" value="F:phosphopantetheine binding"/>
    <property type="evidence" value="ECO:0007669"/>
    <property type="project" value="InterPro"/>
</dbReference>
<dbReference type="Gene3D" id="3.30.559.10">
    <property type="entry name" value="Chloramphenicol acetyltransferase-like domain"/>
    <property type="match status" value="1"/>
</dbReference>
<dbReference type="Gene3D" id="2.30.38.10">
    <property type="entry name" value="Luciferase, Domain 3"/>
    <property type="match status" value="1"/>
</dbReference>
<dbReference type="InterPro" id="IPR001242">
    <property type="entry name" value="Condensation_dom"/>
</dbReference>
<dbReference type="SUPFAM" id="SSF51735">
    <property type="entry name" value="NAD(P)-binding Rossmann-fold domains"/>
    <property type="match status" value="1"/>
</dbReference>
<dbReference type="InterPro" id="IPR036291">
    <property type="entry name" value="NAD(P)-bd_dom_sf"/>
</dbReference>
<dbReference type="OrthoDB" id="9757540at2"/>
<dbReference type="Pfam" id="PF00550">
    <property type="entry name" value="PP-binding"/>
    <property type="match status" value="1"/>
</dbReference>